<evidence type="ECO:0000313" key="6">
    <source>
        <dbReference type="Proteomes" id="UP001165740"/>
    </source>
</evidence>
<accession>A0A9W2ZW81</accession>
<dbReference type="SMART" id="SM00064">
    <property type="entry name" value="FYVE"/>
    <property type="match status" value="1"/>
</dbReference>
<reference evidence="7" key="1">
    <citation type="submission" date="2025-08" db="UniProtKB">
        <authorList>
            <consortium name="RefSeq"/>
        </authorList>
    </citation>
    <scope>IDENTIFICATION</scope>
</reference>
<dbReference type="SUPFAM" id="SSF57903">
    <property type="entry name" value="FYVE/PHD zinc finger"/>
    <property type="match status" value="1"/>
</dbReference>
<dbReference type="PANTHER" id="PTHR39490">
    <property type="entry name" value="ARRESTIN DOMAIN-CONTAINING PROTEIN D"/>
    <property type="match status" value="1"/>
</dbReference>
<dbReference type="Proteomes" id="UP001165740">
    <property type="component" value="Chromosome 3"/>
</dbReference>
<evidence type="ECO:0000256" key="1">
    <source>
        <dbReference type="ARBA" id="ARBA00022723"/>
    </source>
</evidence>
<dbReference type="OMA" id="HCEIEIA"/>
<dbReference type="Gene3D" id="3.30.40.10">
    <property type="entry name" value="Zinc/RING finger domain, C3HC4 (zinc finger)"/>
    <property type="match status" value="1"/>
</dbReference>
<evidence type="ECO:0000259" key="5">
    <source>
        <dbReference type="PROSITE" id="PS50178"/>
    </source>
</evidence>
<dbReference type="CDD" id="cd15727">
    <property type="entry name" value="FYVE_ZF21"/>
    <property type="match status" value="1"/>
</dbReference>
<sequence>MATSDKRLVKSKSGMRMLCFDPRLASPFTVEEPPWSEEAAHCENVECKAKFDILNRKHHCRRCGKCLCNNCCNSQIILPRMSFIDPVRHCKSCYTITKKENEFFDKHLKTLITGGHFRMHADDNTELLTTNAFTCSLSPDHRYLQFEGDLENLDKIYINKIESVQIASATIDSQGNRVASGIAIRYINASGNSVLLKMEVERGTFCNQSMSWITAMHKAFTLISDSSKTGAT</sequence>
<keyword evidence="2 4" id="KW-0863">Zinc-finger</keyword>
<protein>
    <submittedName>
        <fullName evidence="7">Zinc finger FYVE domain-containing protein 21-like</fullName>
    </submittedName>
</protein>
<dbReference type="Pfam" id="PF01363">
    <property type="entry name" value="FYVE"/>
    <property type="match status" value="1"/>
</dbReference>
<dbReference type="AlphaFoldDB" id="A0A9W2ZW81"/>
<dbReference type="PANTHER" id="PTHR39490:SF8">
    <property type="entry name" value="ZINC FINGER FYVE DOMAIN-CONTAINING PROTEIN 21"/>
    <property type="match status" value="1"/>
</dbReference>
<dbReference type="OrthoDB" id="660555at2759"/>
<name>A0A9W2ZW81_BIOGL</name>
<dbReference type="InterPro" id="IPR017455">
    <property type="entry name" value="Znf_FYVE-rel"/>
</dbReference>
<evidence type="ECO:0000313" key="7">
    <source>
        <dbReference type="RefSeq" id="XP_055879200.1"/>
    </source>
</evidence>
<evidence type="ECO:0000256" key="4">
    <source>
        <dbReference type="PROSITE-ProRule" id="PRU00091"/>
    </source>
</evidence>
<keyword evidence="3" id="KW-0862">Zinc</keyword>
<dbReference type="InterPro" id="IPR052113">
    <property type="entry name" value="FYVE-type_Zinc_Finger"/>
</dbReference>
<dbReference type="Pfam" id="PF16696">
    <property type="entry name" value="ZFYVE21_C"/>
    <property type="match status" value="1"/>
</dbReference>
<dbReference type="PROSITE" id="PS50178">
    <property type="entry name" value="ZF_FYVE"/>
    <property type="match status" value="1"/>
</dbReference>
<dbReference type="Gene3D" id="2.30.29.160">
    <property type="entry name" value="Zinc finger FYVE domain-containing protein 21, C-terminal"/>
    <property type="match status" value="1"/>
</dbReference>
<keyword evidence="1" id="KW-0479">Metal-binding</keyword>
<dbReference type="InterPro" id="IPR032031">
    <property type="entry name" value="ZFYVE21_C"/>
</dbReference>
<feature type="domain" description="FYVE-type" evidence="5">
    <location>
        <begin position="47"/>
        <end position="98"/>
    </location>
</feature>
<dbReference type="InterPro" id="IPR038632">
    <property type="entry name" value="ZFYVE21_C_sf"/>
</dbReference>
<gene>
    <name evidence="7" type="primary">LOC106065039</name>
</gene>
<dbReference type="InterPro" id="IPR000306">
    <property type="entry name" value="Znf_FYVE"/>
</dbReference>
<organism evidence="6 7">
    <name type="scientific">Biomphalaria glabrata</name>
    <name type="common">Bloodfluke planorb</name>
    <name type="synonym">Freshwater snail</name>
    <dbReference type="NCBI Taxonomy" id="6526"/>
    <lineage>
        <taxon>Eukaryota</taxon>
        <taxon>Metazoa</taxon>
        <taxon>Spiralia</taxon>
        <taxon>Lophotrochozoa</taxon>
        <taxon>Mollusca</taxon>
        <taxon>Gastropoda</taxon>
        <taxon>Heterobranchia</taxon>
        <taxon>Euthyneura</taxon>
        <taxon>Panpulmonata</taxon>
        <taxon>Hygrophila</taxon>
        <taxon>Lymnaeoidea</taxon>
        <taxon>Planorbidae</taxon>
        <taxon>Biomphalaria</taxon>
    </lineage>
</organism>
<proteinExistence type="predicted"/>
<dbReference type="InterPro" id="IPR013083">
    <property type="entry name" value="Znf_RING/FYVE/PHD"/>
</dbReference>
<dbReference type="GO" id="GO:0008270">
    <property type="term" value="F:zinc ion binding"/>
    <property type="evidence" value="ECO:0007669"/>
    <property type="project" value="UniProtKB-KW"/>
</dbReference>
<evidence type="ECO:0000256" key="3">
    <source>
        <dbReference type="ARBA" id="ARBA00022833"/>
    </source>
</evidence>
<evidence type="ECO:0000256" key="2">
    <source>
        <dbReference type="ARBA" id="ARBA00022771"/>
    </source>
</evidence>
<dbReference type="InterPro" id="IPR011011">
    <property type="entry name" value="Znf_FYVE_PHD"/>
</dbReference>
<dbReference type="RefSeq" id="XP_055879200.1">
    <property type="nucleotide sequence ID" value="XM_056023225.1"/>
</dbReference>
<keyword evidence="6" id="KW-1185">Reference proteome</keyword>
<dbReference type="GeneID" id="106065039"/>